<dbReference type="PROSITE" id="PS00678">
    <property type="entry name" value="WD_REPEATS_1"/>
    <property type="match status" value="1"/>
</dbReference>
<keyword evidence="4" id="KW-0747">Spliceosome</keyword>
<proteinExistence type="predicted"/>
<dbReference type="Gene3D" id="2.130.10.10">
    <property type="entry name" value="YVTN repeat-like/Quinoprotein amine dehydrogenase"/>
    <property type="match status" value="1"/>
</dbReference>
<dbReference type="AlphaFoldDB" id="A0A2N1JG99"/>
<dbReference type="SMART" id="SM00320">
    <property type="entry name" value="WD40"/>
    <property type="match status" value="7"/>
</dbReference>
<dbReference type="STRING" id="2020962.A0A2N1JG99"/>
<evidence type="ECO:0000313" key="12">
    <source>
        <dbReference type="Proteomes" id="UP000232875"/>
    </source>
</evidence>
<protein>
    <recommendedName>
        <fullName evidence="8">Pre-mRNA-processing factor 17</fullName>
    </recommendedName>
</protein>
<dbReference type="InterPro" id="IPR020472">
    <property type="entry name" value="WD40_PAC1"/>
</dbReference>
<keyword evidence="5" id="KW-0677">Repeat</keyword>
<dbReference type="Pfam" id="PF00400">
    <property type="entry name" value="WD40"/>
    <property type="match status" value="5"/>
</dbReference>
<evidence type="ECO:0000256" key="8">
    <source>
        <dbReference type="ARBA" id="ARBA00068146"/>
    </source>
</evidence>
<keyword evidence="2 9" id="KW-0853">WD repeat</keyword>
<dbReference type="InterPro" id="IPR032847">
    <property type="entry name" value="PRPF17"/>
</dbReference>
<dbReference type="EMBL" id="KZ454987">
    <property type="protein sequence ID" value="PKI85581.1"/>
    <property type="molecule type" value="Genomic_DNA"/>
</dbReference>
<evidence type="ECO:0000256" key="6">
    <source>
        <dbReference type="ARBA" id="ARBA00023187"/>
    </source>
</evidence>
<dbReference type="PROSITE" id="PS50294">
    <property type="entry name" value="WD_REPEATS_REGION"/>
    <property type="match status" value="4"/>
</dbReference>
<gene>
    <name evidence="11" type="ORF">MVES_000488</name>
</gene>
<evidence type="ECO:0000256" key="4">
    <source>
        <dbReference type="ARBA" id="ARBA00022728"/>
    </source>
</evidence>
<evidence type="ECO:0000256" key="9">
    <source>
        <dbReference type="PROSITE-ProRule" id="PRU00221"/>
    </source>
</evidence>
<evidence type="ECO:0000256" key="10">
    <source>
        <dbReference type="SAM" id="MobiDB-lite"/>
    </source>
</evidence>
<evidence type="ECO:0000256" key="3">
    <source>
        <dbReference type="ARBA" id="ARBA00022664"/>
    </source>
</evidence>
<evidence type="ECO:0000256" key="2">
    <source>
        <dbReference type="ARBA" id="ARBA00022574"/>
    </source>
</evidence>
<dbReference type="GO" id="GO:0071013">
    <property type="term" value="C:catalytic step 2 spliceosome"/>
    <property type="evidence" value="ECO:0007669"/>
    <property type="project" value="InterPro"/>
</dbReference>
<dbReference type="PRINTS" id="PR00320">
    <property type="entry name" value="GPROTEINBRPT"/>
</dbReference>
<evidence type="ECO:0000256" key="7">
    <source>
        <dbReference type="ARBA" id="ARBA00023242"/>
    </source>
</evidence>
<dbReference type="SUPFAM" id="SSF50978">
    <property type="entry name" value="WD40 repeat-like"/>
    <property type="match status" value="1"/>
</dbReference>
<feature type="region of interest" description="Disordered" evidence="10">
    <location>
        <begin position="106"/>
        <end position="134"/>
    </location>
</feature>
<feature type="repeat" description="WD" evidence="9">
    <location>
        <begin position="287"/>
        <end position="328"/>
    </location>
</feature>
<keyword evidence="7" id="KW-0539">Nucleus</keyword>
<evidence type="ECO:0000256" key="5">
    <source>
        <dbReference type="ARBA" id="ARBA00022737"/>
    </source>
</evidence>
<evidence type="ECO:0000256" key="1">
    <source>
        <dbReference type="ARBA" id="ARBA00004123"/>
    </source>
</evidence>
<sequence length="535" mass="59490">MTESIAPQVAKKVRCAMNALTQAPDALIVAQAEETSMALAPGVTKTLSGYVEETTMADFDFRNQQRTFEMLGYAHNPSVYANGSQDYVGNRFAAQQAGGATMAELRGENATRRAESRAMKKRRKGTTGDASIVDGPGAYVGPWGGWEGEQGEPVPQEAVGPTADELQAVEESAEKRKLDLGKLTRRRELDEVRGTEKSIFHGASMHDYQGRTFMHIPTDADVNLRGEPGALQSYIPSTCVRTWTGHTKGISALRLFPNSGHMVLSGSMDTKIKLWDVYREGGVLRTYLGHAKPISDVSFSPDGRQFLSAGFDHWIKLWDTESGVCLKSYLLDSVANCICFHPQKPHIFLAGTSDKKILQYDTTTDQVTQEYNQHQGPVNTITFVDEDKRFVSTSDDKTMRVWDFDIPVVVKLVADPSMQSMPSVALHPDQKWLACQSMDNQMLVYNADNFKQSKRRTFRGHQVQGFACEIGFSPDGRFVSSGDRQGNLVFWDWKSGGLLKRLPCHKDVLIAHDWLPHETSKVVTGGWDGLIRLWT</sequence>
<dbReference type="PANTHER" id="PTHR43979">
    <property type="entry name" value="PRE-MRNA-PROCESSING FACTOR 17"/>
    <property type="match status" value="1"/>
</dbReference>
<dbReference type="InterPro" id="IPR001680">
    <property type="entry name" value="WD40_rpt"/>
</dbReference>
<name>A0A2N1JG99_9BASI</name>
<dbReference type="Proteomes" id="UP000232875">
    <property type="component" value="Unassembled WGS sequence"/>
</dbReference>
<keyword evidence="12" id="KW-1185">Reference proteome</keyword>
<accession>A0A2N1JG99</accession>
<dbReference type="InterPro" id="IPR019775">
    <property type="entry name" value="WD40_repeat_CS"/>
</dbReference>
<keyword evidence="3" id="KW-0507">mRNA processing</keyword>
<dbReference type="GO" id="GO:0000398">
    <property type="term" value="P:mRNA splicing, via spliceosome"/>
    <property type="evidence" value="ECO:0007669"/>
    <property type="project" value="InterPro"/>
</dbReference>
<dbReference type="FunFam" id="2.130.10.10:FF:000034">
    <property type="entry name" value="Pre-mRNA-processing factor 17, putative"/>
    <property type="match status" value="1"/>
</dbReference>
<feature type="repeat" description="WD" evidence="9">
    <location>
        <begin position="371"/>
        <end position="405"/>
    </location>
</feature>
<comment type="subcellular location">
    <subcellularLocation>
        <location evidence="1">Nucleus</location>
    </subcellularLocation>
</comment>
<dbReference type="InterPro" id="IPR015943">
    <property type="entry name" value="WD40/YVTN_repeat-like_dom_sf"/>
</dbReference>
<feature type="repeat" description="WD" evidence="9">
    <location>
        <begin position="502"/>
        <end position="535"/>
    </location>
</feature>
<reference evidence="11 12" key="1">
    <citation type="submission" date="2017-10" db="EMBL/GenBank/DDBJ databases">
        <title>A novel species of cold-tolerant Malassezia isolated from bats.</title>
        <authorList>
            <person name="Lorch J.M."/>
            <person name="Palmer J.M."/>
            <person name="Vanderwolf K.J."/>
            <person name="Schmidt K.Z."/>
            <person name="Verant M.L."/>
            <person name="Weller T.J."/>
            <person name="Blehert D.S."/>
        </authorList>
    </citation>
    <scope>NUCLEOTIDE SEQUENCE [LARGE SCALE GENOMIC DNA]</scope>
    <source>
        <strain evidence="11 12">NWHC:44797-103</strain>
    </source>
</reference>
<dbReference type="PANTHER" id="PTHR43979:SF1">
    <property type="entry name" value="PRE-MRNA-PROCESSING FACTOR 17"/>
    <property type="match status" value="1"/>
</dbReference>
<feature type="compositionally biased region" description="Basic and acidic residues" evidence="10">
    <location>
        <begin position="106"/>
        <end position="118"/>
    </location>
</feature>
<dbReference type="PROSITE" id="PS50082">
    <property type="entry name" value="WD_REPEATS_2"/>
    <property type="match status" value="4"/>
</dbReference>
<dbReference type="OrthoDB" id="10257301at2759"/>
<feature type="repeat" description="WD" evidence="9">
    <location>
        <begin position="243"/>
        <end position="277"/>
    </location>
</feature>
<dbReference type="CDD" id="cd00200">
    <property type="entry name" value="WD40"/>
    <property type="match status" value="1"/>
</dbReference>
<dbReference type="InterPro" id="IPR036322">
    <property type="entry name" value="WD40_repeat_dom_sf"/>
</dbReference>
<dbReference type="GO" id="GO:0003729">
    <property type="term" value="F:mRNA binding"/>
    <property type="evidence" value="ECO:0007669"/>
    <property type="project" value="TreeGrafter"/>
</dbReference>
<keyword evidence="6" id="KW-0508">mRNA splicing</keyword>
<organism evidence="11 12">
    <name type="scientific">Malassezia vespertilionis</name>
    <dbReference type="NCBI Taxonomy" id="2020962"/>
    <lineage>
        <taxon>Eukaryota</taxon>
        <taxon>Fungi</taxon>
        <taxon>Dikarya</taxon>
        <taxon>Basidiomycota</taxon>
        <taxon>Ustilaginomycotina</taxon>
        <taxon>Malasseziomycetes</taxon>
        <taxon>Malasseziales</taxon>
        <taxon>Malasseziaceae</taxon>
        <taxon>Malassezia</taxon>
    </lineage>
</organism>
<evidence type="ECO:0000313" key="11">
    <source>
        <dbReference type="EMBL" id="PKI85581.1"/>
    </source>
</evidence>